<dbReference type="EMBL" id="AMWG01000158">
    <property type="protein sequence ID" value="ELP30356.1"/>
    <property type="molecule type" value="Genomic_DNA"/>
</dbReference>
<dbReference type="InterPro" id="IPR012902">
    <property type="entry name" value="N_methyl_site"/>
</dbReference>
<gene>
    <name evidence="2" type="ORF">RBSWK_05618</name>
</gene>
<dbReference type="PATRIC" id="fig|993516.3.peg.6009"/>
<dbReference type="AlphaFoldDB" id="L7CB71"/>
<feature type="transmembrane region" description="Helical" evidence="1">
    <location>
        <begin position="21"/>
        <end position="43"/>
    </location>
</feature>
<dbReference type="InterPro" id="IPR045584">
    <property type="entry name" value="Pilin-like"/>
</dbReference>
<dbReference type="SUPFAM" id="SSF54523">
    <property type="entry name" value="Pili subunits"/>
    <property type="match status" value="1"/>
</dbReference>
<evidence type="ECO:0008006" key="4">
    <source>
        <dbReference type="Google" id="ProtNLM"/>
    </source>
</evidence>
<dbReference type="RefSeq" id="WP_007340194.1">
    <property type="nucleotide sequence ID" value="NZ_AMWG01000158.1"/>
</dbReference>
<dbReference type="NCBIfam" id="TIGR02532">
    <property type="entry name" value="IV_pilin_GFxxxE"/>
    <property type="match status" value="1"/>
</dbReference>
<protein>
    <recommendedName>
        <fullName evidence="4">Protein containing Prepilin-type cleavage/methylation</fullName>
    </recommendedName>
</protein>
<evidence type="ECO:0000313" key="3">
    <source>
        <dbReference type="Proteomes" id="UP000010959"/>
    </source>
</evidence>
<reference evidence="2 3" key="1">
    <citation type="journal article" date="2013" name="Mar. Genomics">
        <title>Expression of sulfatases in Rhodopirellula baltica and the diversity of sulfatases in the genus Rhodopirellula.</title>
        <authorList>
            <person name="Wegner C.E."/>
            <person name="Richter-Heitmann T."/>
            <person name="Klindworth A."/>
            <person name="Klockow C."/>
            <person name="Richter M."/>
            <person name="Achstetter T."/>
            <person name="Glockner F.O."/>
            <person name="Harder J."/>
        </authorList>
    </citation>
    <scope>NUCLEOTIDE SEQUENCE [LARGE SCALE GENOMIC DNA]</scope>
    <source>
        <strain evidence="2 3">SWK14</strain>
    </source>
</reference>
<dbReference type="Gene3D" id="3.30.700.10">
    <property type="entry name" value="Glycoprotein, Type 4 Pilin"/>
    <property type="match status" value="1"/>
</dbReference>
<keyword evidence="1" id="KW-0812">Transmembrane</keyword>
<dbReference type="Pfam" id="PF07963">
    <property type="entry name" value="N_methyl"/>
    <property type="match status" value="1"/>
</dbReference>
<comment type="caution">
    <text evidence="2">The sequence shown here is derived from an EMBL/GenBank/DDBJ whole genome shotgun (WGS) entry which is preliminary data.</text>
</comment>
<evidence type="ECO:0000313" key="2">
    <source>
        <dbReference type="EMBL" id="ELP30356.1"/>
    </source>
</evidence>
<accession>L7CB71</accession>
<keyword evidence="1" id="KW-1133">Transmembrane helix</keyword>
<dbReference type="Proteomes" id="UP000010959">
    <property type="component" value="Unassembled WGS sequence"/>
</dbReference>
<evidence type="ECO:0000256" key="1">
    <source>
        <dbReference type="SAM" id="Phobius"/>
    </source>
</evidence>
<keyword evidence="1" id="KW-0472">Membrane</keyword>
<organism evidence="2 3">
    <name type="scientific">Rhodopirellula baltica SWK14</name>
    <dbReference type="NCBI Taxonomy" id="993516"/>
    <lineage>
        <taxon>Bacteria</taxon>
        <taxon>Pseudomonadati</taxon>
        <taxon>Planctomycetota</taxon>
        <taxon>Planctomycetia</taxon>
        <taxon>Pirellulales</taxon>
        <taxon>Pirellulaceae</taxon>
        <taxon>Rhodopirellula</taxon>
    </lineage>
</organism>
<name>L7CB71_RHOBT</name>
<sequence>MIYVIAHDRFSIRIVKRSAFTLVELLVVIVLMSILSGMMTYALSSANEGARIRRSRVEAKMMAQVLAGRVNDIQLQAVDLVETTASGTTSIPNFNNAPDRNRVLMLARREMARMTMPQCRADLLFPPTRLQYREEVSHRSGTVVVRYAKLKVPPQWNAMRRLAGLRTSPAIDLQYQTYASSSAEPTVDPSVDTVDLYLNDSDYWRAVSEIQVRDPDSPSFGASVTIPRTDPSPAEAFVDGDLVWTREHESAECLYLILSTTDLFGQRAIDKIHARSIANTDGDSIPEIVDAWGQPVAFIREPVGLRHEALANFNASPDDSSSATDYYPPTGEPYDILQADWRYESFSSGPTVTGPPVPSGVAASVWPPLEGRRPAALFPVVISAGPDGEFGIRMTYDRDGSPANFGSRHFSTAVTGIDAGDIKSEMAPVSGTYRYPDPFFDLELQNPSGASYPAAGTSYDLGATLGNVARARFGGGLGGPIELQSAVRNRLGDATDNITSLDGVQ</sequence>
<proteinExistence type="predicted"/>